<name>A0ABT9IP30_9MICC</name>
<organism evidence="1 2">
    <name type="scientific">Arthrobacter horti</name>
    <dbReference type="NCBI Taxonomy" id="3068273"/>
    <lineage>
        <taxon>Bacteria</taxon>
        <taxon>Bacillati</taxon>
        <taxon>Actinomycetota</taxon>
        <taxon>Actinomycetes</taxon>
        <taxon>Micrococcales</taxon>
        <taxon>Micrococcaceae</taxon>
        <taxon>Arthrobacter</taxon>
    </lineage>
</organism>
<dbReference type="RefSeq" id="WP_305996394.1">
    <property type="nucleotide sequence ID" value="NZ_JAVALS010000005.1"/>
</dbReference>
<reference evidence="1 2" key="1">
    <citation type="submission" date="2023-08" db="EMBL/GenBank/DDBJ databases">
        <title>Arthrobacter horti sp. nov., isolated from forest soil.</title>
        <authorList>
            <person name="Park M."/>
        </authorList>
    </citation>
    <scope>NUCLEOTIDE SEQUENCE [LARGE SCALE GENOMIC DNA]</scope>
    <source>
        <strain evidence="1 2">YJM1</strain>
    </source>
</reference>
<evidence type="ECO:0000313" key="1">
    <source>
        <dbReference type="EMBL" id="MDP5227342.1"/>
    </source>
</evidence>
<comment type="caution">
    <text evidence="1">The sequence shown here is derived from an EMBL/GenBank/DDBJ whole genome shotgun (WGS) entry which is preliminary data.</text>
</comment>
<keyword evidence="2" id="KW-1185">Reference proteome</keyword>
<proteinExistence type="predicted"/>
<protein>
    <recommendedName>
        <fullName evidence="3">Restriction endonuclease type IV Mrr domain-containing protein</fullName>
    </recommendedName>
</protein>
<accession>A0ABT9IP30</accession>
<dbReference type="Proteomes" id="UP001232725">
    <property type="component" value="Unassembled WGS sequence"/>
</dbReference>
<evidence type="ECO:0000313" key="2">
    <source>
        <dbReference type="Proteomes" id="UP001232725"/>
    </source>
</evidence>
<gene>
    <name evidence="1" type="ORF">Q9R02_09285</name>
</gene>
<evidence type="ECO:0008006" key="3">
    <source>
        <dbReference type="Google" id="ProtNLM"/>
    </source>
</evidence>
<dbReference type="EMBL" id="JAVALS010000005">
    <property type="protein sequence ID" value="MDP5227342.1"/>
    <property type="molecule type" value="Genomic_DNA"/>
</dbReference>
<sequence>MIRELTRKPWPELASTAPLLPGGAKKFVPSLVAVLEAISDGPNGLSQTVDPEQVQRQIGVLGFTQRAGDSIELTASGKDWISTSNMHELFLIMHSRLAYFGELLARVATSPATIEDLRRDAKDRYLMSWSSLDQVRRRTSWLQALGLIELWPDHLFRVTTVGTQVLEEIDLADPNDIQAAILESQSSTSLPATPPILAAALEECAPSARSLSWSYMTKNPVETLSLITREALPGATKVQILEQVARHCDISESSAKSAVDSAGLLGLYEFTGKLEVTATPLGREWLDNATELNLVRLLHLRFHAFGEVLQHLSESPRSAGEIHRRLFAHTESGPNQSRTANVLRRLSAAEAVSSIGYSRYIITGVGAALLAELPMADLDPLSSDERQMAESGEPSGQELDALVNELEESSRDSAHPERFEKACAAAFLRLGVDAQHLGGAGRTDVVVTVRSGLQVVARAIVDAKSSAGQLNENSVKFEVLKEHATKHKAGSIAVIAPTFDGSGRLVDWAESSGVVLFTAAELGLLLRSHDEYPFSASEVAKLLEPQGREEVQAEREESFAHLNLFGEVLDELSAEAKQPDPEPISARDIGRAMRRTGASISDDSVAAVLNFLSVPEIMAVQTEPKGTYTLPSSRSVAAMRLRAIAQVIEGKPIGKSEATQLN</sequence>